<name>A0A1I0GRM5_9FIRM</name>
<evidence type="ECO:0000259" key="6">
    <source>
        <dbReference type="PROSITE" id="PS51918"/>
    </source>
</evidence>
<dbReference type="Pfam" id="PF04055">
    <property type="entry name" value="Radical_SAM"/>
    <property type="match status" value="1"/>
</dbReference>
<dbReference type="PANTHER" id="PTHR43409">
    <property type="entry name" value="ANAEROBIC MAGNESIUM-PROTOPORPHYRIN IX MONOMETHYL ESTER CYCLASE-RELATED"/>
    <property type="match status" value="1"/>
</dbReference>
<dbReference type="SMART" id="SM00729">
    <property type="entry name" value="Elp3"/>
    <property type="match status" value="1"/>
</dbReference>
<keyword evidence="8" id="KW-1185">Reference proteome</keyword>
<organism evidence="7 8">
    <name type="scientific">Natronincola peptidivorans</name>
    <dbReference type="NCBI Taxonomy" id="426128"/>
    <lineage>
        <taxon>Bacteria</taxon>
        <taxon>Bacillati</taxon>
        <taxon>Bacillota</taxon>
        <taxon>Clostridia</taxon>
        <taxon>Peptostreptococcales</taxon>
        <taxon>Natronincolaceae</taxon>
        <taxon>Natronincola</taxon>
    </lineage>
</organism>
<dbReference type="PROSITE" id="PS51257">
    <property type="entry name" value="PROKAR_LIPOPROTEIN"/>
    <property type="match status" value="1"/>
</dbReference>
<keyword evidence="4" id="KW-0408">Iron</keyword>
<reference evidence="7 8" key="1">
    <citation type="submission" date="2016-10" db="EMBL/GenBank/DDBJ databases">
        <authorList>
            <person name="de Groot N.N."/>
        </authorList>
    </citation>
    <scope>NUCLEOTIDE SEQUENCE [LARGE SCALE GENOMIC DNA]</scope>
    <source>
        <strain evidence="7 8">DSM 18979</strain>
    </source>
</reference>
<proteinExistence type="predicted"/>
<dbReference type="InterPro" id="IPR007197">
    <property type="entry name" value="rSAM"/>
</dbReference>
<evidence type="ECO:0000313" key="8">
    <source>
        <dbReference type="Proteomes" id="UP000199568"/>
    </source>
</evidence>
<dbReference type="GO" id="GO:0003824">
    <property type="term" value="F:catalytic activity"/>
    <property type="evidence" value="ECO:0007669"/>
    <property type="project" value="InterPro"/>
</dbReference>
<keyword evidence="3" id="KW-0479">Metal-binding</keyword>
<dbReference type="CDD" id="cd01335">
    <property type="entry name" value="Radical_SAM"/>
    <property type="match status" value="1"/>
</dbReference>
<gene>
    <name evidence="7" type="ORF">SAMN05660297_03332</name>
</gene>
<comment type="cofactor">
    <cofactor evidence="1">
        <name>[4Fe-4S] cluster</name>
        <dbReference type="ChEBI" id="CHEBI:49883"/>
    </cofactor>
</comment>
<keyword evidence="2" id="KW-0949">S-adenosyl-L-methionine</keyword>
<dbReference type="GO" id="GO:0051536">
    <property type="term" value="F:iron-sulfur cluster binding"/>
    <property type="evidence" value="ECO:0007669"/>
    <property type="project" value="UniProtKB-KW"/>
</dbReference>
<keyword evidence="5" id="KW-0411">Iron-sulfur</keyword>
<dbReference type="InterPro" id="IPR006638">
    <property type="entry name" value="Elp3/MiaA/NifB-like_rSAM"/>
</dbReference>
<dbReference type="STRING" id="426128.SAMN05660297_03332"/>
<dbReference type="InterPro" id="IPR058240">
    <property type="entry name" value="rSAM_sf"/>
</dbReference>
<dbReference type="EMBL" id="FOHU01000025">
    <property type="protein sequence ID" value="SET73769.1"/>
    <property type="molecule type" value="Genomic_DNA"/>
</dbReference>
<dbReference type="PANTHER" id="PTHR43409:SF4">
    <property type="entry name" value="RADICAL SAM SUPERFAMILY PROTEIN"/>
    <property type="match status" value="1"/>
</dbReference>
<dbReference type="AlphaFoldDB" id="A0A1I0GRM5"/>
<dbReference type="SFLD" id="SFLDS00029">
    <property type="entry name" value="Radical_SAM"/>
    <property type="match status" value="1"/>
</dbReference>
<dbReference type="SUPFAM" id="SSF102114">
    <property type="entry name" value="Radical SAM enzymes"/>
    <property type="match status" value="1"/>
</dbReference>
<protein>
    <submittedName>
        <fullName evidence="7">Fe-S oxidoreductase</fullName>
    </submittedName>
</protein>
<dbReference type="SFLD" id="SFLDG01095">
    <property type="entry name" value="Uncharacterised_Radical_SAM_Su"/>
    <property type="match status" value="1"/>
</dbReference>
<evidence type="ECO:0000256" key="2">
    <source>
        <dbReference type="ARBA" id="ARBA00022691"/>
    </source>
</evidence>
<evidence type="ECO:0000256" key="1">
    <source>
        <dbReference type="ARBA" id="ARBA00001966"/>
    </source>
</evidence>
<evidence type="ECO:0000256" key="3">
    <source>
        <dbReference type="ARBA" id="ARBA00022723"/>
    </source>
</evidence>
<evidence type="ECO:0000313" key="7">
    <source>
        <dbReference type="EMBL" id="SET73769.1"/>
    </source>
</evidence>
<dbReference type="Gene3D" id="3.80.30.20">
    <property type="entry name" value="tm_1862 like domain"/>
    <property type="match status" value="1"/>
</dbReference>
<accession>A0A1I0GRM5</accession>
<evidence type="ECO:0000256" key="5">
    <source>
        <dbReference type="ARBA" id="ARBA00023014"/>
    </source>
</evidence>
<dbReference type="SFLD" id="SFLDG01082">
    <property type="entry name" value="B12-binding_domain_containing"/>
    <property type="match status" value="1"/>
</dbReference>
<dbReference type="GO" id="GO:0046872">
    <property type="term" value="F:metal ion binding"/>
    <property type="evidence" value="ECO:0007669"/>
    <property type="project" value="UniProtKB-KW"/>
</dbReference>
<dbReference type="InterPro" id="IPR023404">
    <property type="entry name" value="rSAM_horseshoe"/>
</dbReference>
<feature type="domain" description="Radical SAM core" evidence="6">
    <location>
        <begin position="9"/>
        <end position="239"/>
    </location>
</feature>
<dbReference type="OrthoDB" id="9777636at2"/>
<dbReference type="Proteomes" id="UP000199568">
    <property type="component" value="Unassembled WGS sequence"/>
</dbReference>
<dbReference type="RefSeq" id="WP_090446586.1">
    <property type="nucleotide sequence ID" value="NZ_FOHU01000025.1"/>
</dbReference>
<sequence>MRYEGSVYRPPSEAYSLIIQVTIGCSHNQCTFCSMYKDKNFRVRKMTEIIEDLEAARKNYPEVKRIFLADGNALVLKTQDLKRILEKIKELFPECERVGIYSSPKDILRKSLEELKELHQHGLAMAYLGVESGSDEVLTAIKKGATAKEMIEAGKKLIESGIKLSITLISGIGGKALWKDHAKASAEVINAINPHYLGLLTLLVQSNTEIHKEIQEGSFQLLNPQEVMMETKLLIENLEVDNCVFRSNHASNYIALAGTLSKDRERLLMEIEEALNYDDDMFKYEDLRRL</sequence>
<evidence type="ECO:0000256" key="4">
    <source>
        <dbReference type="ARBA" id="ARBA00023004"/>
    </source>
</evidence>
<dbReference type="InterPro" id="IPR051198">
    <property type="entry name" value="BchE-like"/>
</dbReference>
<dbReference type="PROSITE" id="PS51918">
    <property type="entry name" value="RADICAL_SAM"/>
    <property type="match status" value="1"/>
</dbReference>